<evidence type="ECO:0000256" key="7">
    <source>
        <dbReference type="ARBA" id="ARBA00025748"/>
    </source>
</evidence>
<evidence type="ECO:0000256" key="9">
    <source>
        <dbReference type="RuleBase" id="RU000682"/>
    </source>
</evidence>
<comment type="caution">
    <text evidence="14">The sequence shown here is derived from an EMBL/GenBank/DDBJ whole genome shotgun (WGS) entry which is preliminary data.</text>
</comment>
<proteinExistence type="inferred from homology"/>
<dbReference type="PANTHER" id="PTHR24326:SF622">
    <property type="entry name" value="HOMEOBOX-LEUCINE ZIPPER PROTEIN"/>
    <property type="match status" value="1"/>
</dbReference>
<comment type="similarity">
    <text evidence="7 10">Belongs to the HD-ZIP homeobox family. Class I subfamily.</text>
</comment>
<keyword evidence="5 10" id="KW-0804">Transcription</keyword>
<dbReference type="PROSITE" id="PS00027">
    <property type="entry name" value="HOMEOBOX_1"/>
    <property type="match status" value="1"/>
</dbReference>
<evidence type="ECO:0000259" key="13">
    <source>
        <dbReference type="PROSITE" id="PS50071"/>
    </source>
</evidence>
<name>A0AAN8UMH6_9MAGN</name>
<keyword evidence="15" id="KW-1185">Reference proteome</keyword>
<dbReference type="Pfam" id="PF00046">
    <property type="entry name" value="Homeodomain"/>
    <property type="match status" value="1"/>
</dbReference>
<evidence type="ECO:0000313" key="14">
    <source>
        <dbReference type="EMBL" id="KAK6919643.1"/>
    </source>
</evidence>
<dbReference type="InterPro" id="IPR017970">
    <property type="entry name" value="Homeobox_CS"/>
</dbReference>
<dbReference type="GO" id="GO:0000981">
    <property type="term" value="F:DNA-binding transcription factor activity, RNA polymerase II-specific"/>
    <property type="evidence" value="ECO:0007669"/>
    <property type="project" value="UniProtKB-UniRule"/>
</dbReference>
<evidence type="ECO:0000256" key="10">
    <source>
        <dbReference type="RuleBase" id="RU369038"/>
    </source>
</evidence>
<evidence type="ECO:0000256" key="1">
    <source>
        <dbReference type="ARBA" id="ARBA00004123"/>
    </source>
</evidence>
<dbReference type="Proteomes" id="UP001370490">
    <property type="component" value="Unassembled WGS sequence"/>
</dbReference>
<dbReference type="SUPFAM" id="SSF46689">
    <property type="entry name" value="Homeodomain-like"/>
    <property type="match status" value="1"/>
</dbReference>
<dbReference type="InterPro" id="IPR001356">
    <property type="entry name" value="HD"/>
</dbReference>
<dbReference type="EMBL" id="JBAMMX010000021">
    <property type="protein sequence ID" value="KAK6919643.1"/>
    <property type="molecule type" value="Genomic_DNA"/>
</dbReference>
<dbReference type="Gene3D" id="1.10.10.60">
    <property type="entry name" value="Homeodomain-like"/>
    <property type="match status" value="1"/>
</dbReference>
<comment type="function">
    <text evidence="10">Transcription factor.</text>
</comment>
<dbReference type="AlphaFoldDB" id="A0AAN8UMH6"/>
<sequence>MGLNKARKKRLTGVQVGLLESSFNSNRRLDAQRKLQLATALSLPPRQVAIWYQNRRARHKNQTIELDYKTIQIKLDSTLVEKERLEREVDLLKQQLHKAHEMLLTASDYPPAFPLSSHSASDGGDDGGSSFPGRMDGSWGSPPIEELYATCLASPEHQPEKEYPHPHDFWAPSVVYFKNDTEEE</sequence>
<keyword evidence="6 8" id="KW-0539">Nucleus</keyword>
<evidence type="ECO:0000256" key="2">
    <source>
        <dbReference type="ARBA" id="ARBA00023015"/>
    </source>
</evidence>
<feature type="coiled-coil region" evidence="11">
    <location>
        <begin position="68"/>
        <end position="102"/>
    </location>
</feature>
<dbReference type="PANTHER" id="PTHR24326">
    <property type="entry name" value="HOMEOBOX-LEUCINE ZIPPER PROTEIN"/>
    <property type="match status" value="1"/>
</dbReference>
<dbReference type="GO" id="GO:0005634">
    <property type="term" value="C:nucleus"/>
    <property type="evidence" value="ECO:0007669"/>
    <property type="project" value="UniProtKB-SubCell"/>
</dbReference>
<keyword evidence="4 8" id="KW-0371">Homeobox</keyword>
<dbReference type="GO" id="GO:0045893">
    <property type="term" value="P:positive regulation of DNA-templated transcription"/>
    <property type="evidence" value="ECO:0007669"/>
    <property type="project" value="TreeGrafter"/>
</dbReference>
<dbReference type="InterPro" id="IPR009057">
    <property type="entry name" value="Homeodomain-like_sf"/>
</dbReference>
<organism evidence="14 15">
    <name type="scientific">Dillenia turbinata</name>
    <dbReference type="NCBI Taxonomy" id="194707"/>
    <lineage>
        <taxon>Eukaryota</taxon>
        <taxon>Viridiplantae</taxon>
        <taxon>Streptophyta</taxon>
        <taxon>Embryophyta</taxon>
        <taxon>Tracheophyta</taxon>
        <taxon>Spermatophyta</taxon>
        <taxon>Magnoliopsida</taxon>
        <taxon>eudicotyledons</taxon>
        <taxon>Gunneridae</taxon>
        <taxon>Pentapetalae</taxon>
        <taxon>Dilleniales</taxon>
        <taxon>Dilleniaceae</taxon>
        <taxon>Dillenia</taxon>
    </lineage>
</organism>
<keyword evidence="2 10" id="KW-0805">Transcription regulation</keyword>
<evidence type="ECO:0000256" key="11">
    <source>
        <dbReference type="SAM" id="Coils"/>
    </source>
</evidence>
<evidence type="ECO:0000256" key="5">
    <source>
        <dbReference type="ARBA" id="ARBA00023163"/>
    </source>
</evidence>
<accession>A0AAN8UMH6</accession>
<evidence type="ECO:0000256" key="3">
    <source>
        <dbReference type="ARBA" id="ARBA00023125"/>
    </source>
</evidence>
<dbReference type="SMART" id="SM00389">
    <property type="entry name" value="HOX"/>
    <property type="match status" value="1"/>
</dbReference>
<protein>
    <recommendedName>
        <fullName evidence="10">Homeobox-leucine zipper protein</fullName>
    </recommendedName>
    <alternativeName>
        <fullName evidence="10">HD-ZIP protein</fullName>
    </alternativeName>
    <alternativeName>
        <fullName evidence="10">Homeodomain transcription factor</fullName>
    </alternativeName>
</protein>
<feature type="DNA-binding region" description="Homeobox" evidence="8">
    <location>
        <begin position="4"/>
        <end position="63"/>
    </location>
</feature>
<dbReference type="InterPro" id="IPR045224">
    <property type="entry name" value="HDZip_class_I_plant"/>
</dbReference>
<dbReference type="GO" id="GO:0043565">
    <property type="term" value="F:sequence-specific DNA binding"/>
    <property type="evidence" value="ECO:0007669"/>
    <property type="project" value="TreeGrafter"/>
</dbReference>
<evidence type="ECO:0000256" key="6">
    <source>
        <dbReference type="ARBA" id="ARBA00023242"/>
    </source>
</evidence>
<dbReference type="PROSITE" id="PS50071">
    <property type="entry name" value="HOMEOBOX_2"/>
    <property type="match status" value="1"/>
</dbReference>
<comment type="subcellular location">
    <subcellularLocation>
        <location evidence="1 8 9">Nucleus</location>
    </subcellularLocation>
</comment>
<evidence type="ECO:0000256" key="4">
    <source>
        <dbReference type="ARBA" id="ARBA00023155"/>
    </source>
</evidence>
<evidence type="ECO:0000256" key="8">
    <source>
        <dbReference type="PROSITE-ProRule" id="PRU00108"/>
    </source>
</evidence>
<keyword evidence="3 8" id="KW-0238">DNA-binding</keyword>
<feature type="region of interest" description="Disordered" evidence="12">
    <location>
        <begin position="114"/>
        <end position="142"/>
    </location>
</feature>
<dbReference type="CDD" id="cd00086">
    <property type="entry name" value="homeodomain"/>
    <property type="match status" value="1"/>
</dbReference>
<gene>
    <name evidence="14" type="ORF">RJ641_015547</name>
</gene>
<reference evidence="14 15" key="1">
    <citation type="submission" date="2023-12" db="EMBL/GenBank/DDBJ databases">
        <title>A high-quality genome assembly for Dillenia turbinata (Dilleniales).</title>
        <authorList>
            <person name="Chanderbali A."/>
        </authorList>
    </citation>
    <scope>NUCLEOTIDE SEQUENCE [LARGE SCALE GENOMIC DNA]</scope>
    <source>
        <strain evidence="14">LSX21</strain>
        <tissue evidence="14">Leaf</tissue>
    </source>
</reference>
<evidence type="ECO:0000313" key="15">
    <source>
        <dbReference type="Proteomes" id="UP001370490"/>
    </source>
</evidence>
<feature type="domain" description="Homeobox" evidence="13">
    <location>
        <begin position="2"/>
        <end position="62"/>
    </location>
</feature>
<keyword evidence="11" id="KW-0175">Coiled coil</keyword>
<evidence type="ECO:0000256" key="12">
    <source>
        <dbReference type="SAM" id="MobiDB-lite"/>
    </source>
</evidence>